<name>A0A0F9SYJ7_9ZZZZ</name>
<comment type="caution">
    <text evidence="1">The sequence shown here is derived from an EMBL/GenBank/DDBJ whole genome shotgun (WGS) entry which is preliminary data.</text>
</comment>
<evidence type="ECO:0008006" key="2">
    <source>
        <dbReference type="Google" id="ProtNLM"/>
    </source>
</evidence>
<gene>
    <name evidence="1" type="ORF">LCGC14_0718130</name>
</gene>
<sequence length="110" mass="11988">MANIDPISIDQGSTFEKSWIFRNADLSFFDFTGYIIRAQLRSEHNANLAANFGAEFSDPTNGQFKIALTATGSAGLAAGNYVYDVKIDNLSGSILRLVEGPVELRPEVTK</sequence>
<accession>A0A0F9SYJ7</accession>
<dbReference type="EMBL" id="LAZR01001614">
    <property type="protein sequence ID" value="KKN41946.1"/>
    <property type="molecule type" value="Genomic_DNA"/>
</dbReference>
<evidence type="ECO:0000313" key="1">
    <source>
        <dbReference type="EMBL" id="KKN41946.1"/>
    </source>
</evidence>
<proteinExistence type="predicted"/>
<reference evidence="1" key="1">
    <citation type="journal article" date="2015" name="Nature">
        <title>Complex archaea that bridge the gap between prokaryotes and eukaryotes.</title>
        <authorList>
            <person name="Spang A."/>
            <person name="Saw J.H."/>
            <person name="Jorgensen S.L."/>
            <person name="Zaremba-Niedzwiedzka K."/>
            <person name="Martijn J."/>
            <person name="Lind A.E."/>
            <person name="van Eijk R."/>
            <person name="Schleper C."/>
            <person name="Guy L."/>
            <person name="Ettema T.J."/>
        </authorList>
    </citation>
    <scope>NUCLEOTIDE SEQUENCE</scope>
</reference>
<protein>
    <recommendedName>
        <fullName evidence="2">BppU N-terminal domain-containing protein</fullName>
    </recommendedName>
</protein>
<dbReference type="AlphaFoldDB" id="A0A0F9SYJ7"/>
<organism evidence="1">
    <name type="scientific">marine sediment metagenome</name>
    <dbReference type="NCBI Taxonomy" id="412755"/>
    <lineage>
        <taxon>unclassified sequences</taxon>
        <taxon>metagenomes</taxon>
        <taxon>ecological metagenomes</taxon>
    </lineage>
</organism>